<dbReference type="EMBL" id="CP003538">
    <property type="protein sequence ID" value="AGH98072.1"/>
    <property type="molecule type" value="Genomic_DNA"/>
</dbReference>
<evidence type="ECO:0000256" key="8">
    <source>
        <dbReference type="HAMAP-Rule" id="MF_00387"/>
    </source>
</evidence>
<dbReference type="CDD" id="cd03351">
    <property type="entry name" value="LbH_UDP-GlcNAc_AT"/>
    <property type="match status" value="1"/>
</dbReference>
<dbReference type="Pfam" id="PF00132">
    <property type="entry name" value="Hexapep"/>
    <property type="match status" value="1"/>
</dbReference>
<dbReference type="InterPro" id="IPR001451">
    <property type="entry name" value="Hexapep"/>
</dbReference>
<dbReference type="STRING" id="349215.A11S_1259"/>
<dbReference type="InterPro" id="IPR037157">
    <property type="entry name" value="Acetyltransf_C_sf"/>
</dbReference>
<organism evidence="10 11">
    <name type="scientific">Micavibrio aeruginosavorus EPB</name>
    <dbReference type="NCBI Taxonomy" id="349215"/>
    <lineage>
        <taxon>Bacteria</taxon>
        <taxon>Pseudomonadati</taxon>
        <taxon>Bdellovibrionota</taxon>
        <taxon>Bdellovibrionia</taxon>
        <taxon>Bdellovibrionales</taxon>
        <taxon>Pseudobdellovibrionaceae</taxon>
        <taxon>Micavibrio</taxon>
    </lineage>
</organism>
<proteinExistence type="inferred from homology"/>
<dbReference type="SUPFAM" id="SSF51161">
    <property type="entry name" value="Trimeric LpxA-like enzymes"/>
    <property type="match status" value="1"/>
</dbReference>
<keyword evidence="1 8" id="KW-0963">Cytoplasm</keyword>
<evidence type="ECO:0000313" key="10">
    <source>
        <dbReference type="EMBL" id="AGH98072.1"/>
    </source>
</evidence>
<dbReference type="InterPro" id="IPR010137">
    <property type="entry name" value="Lipid_A_LpxA"/>
</dbReference>
<keyword evidence="5 8" id="KW-0677">Repeat</keyword>
<evidence type="ECO:0000256" key="2">
    <source>
        <dbReference type="ARBA" id="ARBA00022516"/>
    </source>
</evidence>
<keyword evidence="2 8" id="KW-0444">Lipid biosynthesis</keyword>
<dbReference type="EC" id="2.3.1.129" evidence="8"/>
<dbReference type="NCBIfam" id="TIGR01852">
    <property type="entry name" value="lipid_A_lpxA"/>
    <property type="match status" value="1"/>
</dbReference>
<name>M4VFD5_9BACT</name>
<dbReference type="NCBIfam" id="NF003657">
    <property type="entry name" value="PRK05289.1"/>
    <property type="match status" value="1"/>
</dbReference>
<comment type="subunit">
    <text evidence="8">Homotrimer.</text>
</comment>
<dbReference type="GO" id="GO:0016020">
    <property type="term" value="C:membrane"/>
    <property type="evidence" value="ECO:0007669"/>
    <property type="project" value="GOC"/>
</dbReference>
<evidence type="ECO:0000256" key="4">
    <source>
        <dbReference type="ARBA" id="ARBA00022679"/>
    </source>
</evidence>
<gene>
    <name evidence="8" type="primary">lpxA</name>
    <name evidence="10" type="ORF">A11S_1259</name>
</gene>
<dbReference type="GO" id="GO:0008780">
    <property type="term" value="F:acyl-[acyl-carrier-protein]-UDP-N-acetylglucosamine O-acyltransferase activity"/>
    <property type="evidence" value="ECO:0007669"/>
    <property type="project" value="UniProtKB-UniRule"/>
</dbReference>
<dbReference type="HOGENOM" id="CLU_061249_0_0_5"/>
<evidence type="ECO:0000256" key="6">
    <source>
        <dbReference type="ARBA" id="ARBA00023098"/>
    </source>
</evidence>
<keyword evidence="4 8" id="KW-0808">Transferase</keyword>
<dbReference type="PANTHER" id="PTHR43480">
    <property type="entry name" value="ACYL-[ACYL-CARRIER-PROTEIN]--UDP-N-ACETYLGLUCOSAMINE O-ACYLTRANSFERASE"/>
    <property type="match status" value="1"/>
</dbReference>
<evidence type="ECO:0000256" key="7">
    <source>
        <dbReference type="ARBA" id="ARBA00023315"/>
    </source>
</evidence>
<dbReference type="AlphaFoldDB" id="M4VFD5"/>
<comment type="subcellular location">
    <subcellularLocation>
        <location evidence="8">Cytoplasm</location>
    </subcellularLocation>
</comment>
<dbReference type="Gene3D" id="1.20.1180.10">
    <property type="entry name" value="Udp N-acetylglucosamine O-acyltransferase, C-terminal domain"/>
    <property type="match status" value="1"/>
</dbReference>
<keyword evidence="7 8" id="KW-0012">Acyltransferase</keyword>
<comment type="catalytic activity">
    <reaction evidence="8">
        <text>a (3R)-hydroxyacyl-[ACP] + UDP-N-acetyl-alpha-D-glucosamine = a UDP-3-O-[(3R)-3-hydroxyacyl]-N-acetyl-alpha-D-glucosamine + holo-[ACP]</text>
        <dbReference type="Rhea" id="RHEA:67812"/>
        <dbReference type="Rhea" id="RHEA-COMP:9685"/>
        <dbReference type="Rhea" id="RHEA-COMP:9945"/>
        <dbReference type="ChEBI" id="CHEBI:57705"/>
        <dbReference type="ChEBI" id="CHEBI:64479"/>
        <dbReference type="ChEBI" id="CHEBI:78827"/>
        <dbReference type="ChEBI" id="CHEBI:173225"/>
        <dbReference type="EC" id="2.3.1.129"/>
    </reaction>
</comment>
<dbReference type="PANTHER" id="PTHR43480:SF1">
    <property type="entry name" value="ACYL-[ACYL-CARRIER-PROTEIN]--UDP-N-ACETYLGLUCOSAMINE O-ACYLTRANSFERASE, MITOCHONDRIAL-RELATED"/>
    <property type="match status" value="1"/>
</dbReference>
<dbReference type="InterPro" id="IPR029098">
    <property type="entry name" value="Acetyltransf_C"/>
</dbReference>
<dbReference type="KEGG" id="man:A11S_1259"/>
<dbReference type="PROSITE" id="PS00101">
    <property type="entry name" value="HEXAPEP_TRANSFERASES"/>
    <property type="match status" value="1"/>
</dbReference>
<dbReference type="PATRIC" id="fig|349215.9.peg.1214"/>
<evidence type="ECO:0000256" key="5">
    <source>
        <dbReference type="ARBA" id="ARBA00022737"/>
    </source>
</evidence>
<dbReference type="UniPathway" id="UPA00359">
    <property type="reaction ID" value="UER00477"/>
</dbReference>
<dbReference type="PIRSF" id="PIRSF000456">
    <property type="entry name" value="UDP-GlcNAc_acltr"/>
    <property type="match status" value="1"/>
</dbReference>
<feature type="domain" description="UDP N-acetylglucosamine O-acyltransferase C-terminal" evidence="9">
    <location>
        <begin position="192"/>
        <end position="270"/>
    </location>
</feature>
<dbReference type="GO" id="GO:0009245">
    <property type="term" value="P:lipid A biosynthetic process"/>
    <property type="evidence" value="ECO:0007669"/>
    <property type="project" value="UniProtKB-UniRule"/>
</dbReference>
<dbReference type="Proteomes" id="UP000011932">
    <property type="component" value="Chromosome"/>
</dbReference>
<keyword evidence="3 8" id="KW-0441">Lipid A biosynthesis</keyword>
<protein>
    <recommendedName>
        <fullName evidence="8">Acyl-[acyl-carrier-protein]--UDP-N-acetylglucosamine O-acyltransferase</fullName>
        <shortName evidence="8">UDP-N-acetylglucosamine acyltransferase</shortName>
        <ecNumber evidence="8">2.3.1.129</ecNumber>
    </recommendedName>
</protein>
<dbReference type="InterPro" id="IPR011004">
    <property type="entry name" value="Trimer_LpxA-like_sf"/>
</dbReference>
<evidence type="ECO:0000256" key="1">
    <source>
        <dbReference type="ARBA" id="ARBA00022490"/>
    </source>
</evidence>
<evidence type="ECO:0000259" key="9">
    <source>
        <dbReference type="Pfam" id="PF13720"/>
    </source>
</evidence>
<dbReference type="Gene3D" id="2.160.10.10">
    <property type="entry name" value="Hexapeptide repeat proteins"/>
    <property type="match status" value="1"/>
</dbReference>
<dbReference type="Pfam" id="PF13720">
    <property type="entry name" value="Acetyltransf_11"/>
    <property type="match status" value="1"/>
</dbReference>
<evidence type="ECO:0000256" key="3">
    <source>
        <dbReference type="ARBA" id="ARBA00022556"/>
    </source>
</evidence>
<evidence type="ECO:0000313" key="11">
    <source>
        <dbReference type="Proteomes" id="UP000011932"/>
    </source>
</evidence>
<dbReference type="InterPro" id="IPR018357">
    <property type="entry name" value="Hexapep_transf_CS"/>
</dbReference>
<dbReference type="GO" id="GO:0005737">
    <property type="term" value="C:cytoplasm"/>
    <property type="evidence" value="ECO:0007669"/>
    <property type="project" value="UniProtKB-SubCell"/>
</dbReference>
<accession>M4VFD5</accession>
<dbReference type="HAMAP" id="MF_00387">
    <property type="entry name" value="LpxA"/>
    <property type="match status" value="1"/>
</dbReference>
<comment type="similarity">
    <text evidence="8">Belongs to the transferase hexapeptide repeat family. LpxA subfamily.</text>
</comment>
<comment type="function">
    <text evidence="8">Involved in the biosynthesis of lipid A, a phosphorylated glycolipid that anchors the lipopolysaccharide to the outer membrane of the cell.</text>
</comment>
<keyword evidence="6 8" id="KW-0443">Lipid metabolism</keyword>
<sequence>MHLYPPLSKVSSVMSSAALIHPTAIIAAGATLGQGVKVGPYSIVGENVTLGDNVVLHSHVVVDGYTTIGEGTEIFPFASIGSAPQDLKFGGEKSRLIIGKNNKIREHVTMNPGTEGGGMETRVGDNGLFMMASHVAHDCIVGNNVIMANNATLAGHVVVGDFALIGGLSAVHQFVRIGAHAVIGGMSGVENDVIPFGRVKGERASLAGLNLIGLERRGFTKDQVKAMQRAFNQMFGEEGTMDQRIEMVASDYSSDNLVMEMVEFARAKTRFPLCQPAKRSA</sequence>
<reference evidence="10 11" key="1">
    <citation type="journal article" date="2013" name="ISME J.">
        <title>By their genes ye shall know them: genomic signatures of predatory bacteria.</title>
        <authorList>
            <person name="Pasternak Z."/>
            <person name="Pietrokovski S."/>
            <person name="Rotem O."/>
            <person name="Gophna U."/>
            <person name="Lurie-Weinberger M.N."/>
            <person name="Jurkevitch E."/>
        </authorList>
    </citation>
    <scope>NUCLEOTIDE SEQUENCE [LARGE SCALE GENOMIC DNA]</scope>
    <source>
        <strain evidence="10">EPB</strain>
    </source>
</reference>
<comment type="pathway">
    <text evidence="8">Glycolipid biosynthesis; lipid IV(A) biosynthesis; lipid IV(A) from (3R)-3-hydroxytetradecanoyl-[acyl-carrier-protein] and UDP-N-acetyl-alpha-D-glucosamine: step 1/6.</text>
</comment>